<sequence>MTINHRLLTKTEAAAYLNLKPTQFNNWIKEGRIPPAIPGTHRWDRVALDRELDRLSGIATESKAVSELDAWKERRNARRAQRSA</sequence>
<reference evidence="2 3" key="1">
    <citation type="submission" date="2016-08" db="EMBL/GenBank/DDBJ databases">
        <authorList>
            <person name="Seilhamer J.J."/>
        </authorList>
    </citation>
    <scope>NUCLEOTIDE SEQUENCE [LARGE SCALE GENOMIC DNA]</scope>
    <source>
        <strain evidence="2 3">P1-7</strain>
    </source>
</reference>
<name>A0A1C3VSW2_9HYPH</name>
<dbReference type="Pfam" id="PF12728">
    <property type="entry name" value="HTH_17"/>
    <property type="match status" value="1"/>
</dbReference>
<organism evidence="2 3">
    <name type="scientific">Rhizobium lusitanum</name>
    <dbReference type="NCBI Taxonomy" id="293958"/>
    <lineage>
        <taxon>Bacteria</taxon>
        <taxon>Pseudomonadati</taxon>
        <taxon>Pseudomonadota</taxon>
        <taxon>Alphaproteobacteria</taxon>
        <taxon>Hyphomicrobiales</taxon>
        <taxon>Rhizobiaceae</taxon>
        <taxon>Rhizobium/Agrobacterium group</taxon>
        <taxon>Rhizobium</taxon>
    </lineage>
</organism>
<accession>A0A1C3VSW2</accession>
<gene>
    <name evidence="2" type="ORF">GA0061101_106161</name>
</gene>
<evidence type="ECO:0000259" key="1">
    <source>
        <dbReference type="Pfam" id="PF12728"/>
    </source>
</evidence>
<evidence type="ECO:0000313" key="3">
    <source>
        <dbReference type="Proteomes" id="UP000199205"/>
    </source>
</evidence>
<feature type="domain" description="Helix-turn-helix" evidence="1">
    <location>
        <begin position="7"/>
        <end position="50"/>
    </location>
</feature>
<dbReference type="EMBL" id="FMAF01000006">
    <property type="protein sequence ID" value="SCB30798.1"/>
    <property type="molecule type" value="Genomic_DNA"/>
</dbReference>
<dbReference type="Proteomes" id="UP000199205">
    <property type="component" value="Unassembled WGS sequence"/>
</dbReference>
<dbReference type="InterPro" id="IPR041657">
    <property type="entry name" value="HTH_17"/>
</dbReference>
<dbReference type="OrthoDB" id="7574435at2"/>
<dbReference type="AlphaFoldDB" id="A0A1C3VSW2"/>
<proteinExistence type="predicted"/>
<evidence type="ECO:0000313" key="2">
    <source>
        <dbReference type="EMBL" id="SCB30798.1"/>
    </source>
</evidence>
<protein>
    <submittedName>
        <fullName evidence="2">DNA binding domain-containing protein, excisionase family</fullName>
    </submittedName>
</protein>
<dbReference type="RefSeq" id="WP_092574089.1">
    <property type="nucleotide sequence ID" value="NZ_FMAF01000006.1"/>
</dbReference>